<dbReference type="Gene3D" id="1.20.58.150">
    <property type="entry name" value="ANTH domain"/>
    <property type="match status" value="1"/>
</dbReference>
<dbReference type="PANTHER" id="PTHR22951:SF5">
    <property type="entry name" value="PHOSPHATIDYLINOSITOL-BINDING CLATHRIN ASSEMBLY PROTEIN LAP"/>
    <property type="match status" value="1"/>
</dbReference>
<evidence type="ECO:0000256" key="1">
    <source>
        <dbReference type="SAM" id="MobiDB-lite"/>
    </source>
</evidence>
<gene>
    <name evidence="3" type="ORF">H4219_001073</name>
</gene>
<dbReference type="GO" id="GO:0000149">
    <property type="term" value="F:SNARE binding"/>
    <property type="evidence" value="ECO:0007669"/>
    <property type="project" value="TreeGrafter"/>
</dbReference>
<dbReference type="PROSITE" id="PS50942">
    <property type="entry name" value="ENTH"/>
    <property type="match status" value="1"/>
</dbReference>
<reference evidence="3" key="1">
    <citation type="submission" date="2022-07" db="EMBL/GenBank/DDBJ databases">
        <title>Phylogenomic reconstructions and comparative analyses of Kickxellomycotina fungi.</title>
        <authorList>
            <person name="Reynolds N.K."/>
            <person name="Stajich J.E."/>
            <person name="Barry K."/>
            <person name="Grigoriev I.V."/>
            <person name="Crous P."/>
            <person name="Smith M.E."/>
        </authorList>
    </citation>
    <scope>NUCLEOTIDE SEQUENCE</scope>
    <source>
        <strain evidence="3">NBRC 100468</strain>
    </source>
</reference>
<name>A0A9W8DQU8_9FUNG</name>
<dbReference type="InterPro" id="IPR011417">
    <property type="entry name" value="ANTH_dom"/>
</dbReference>
<dbReference type="GO" id="GO:0032050">
    <property type="term" value="F:clathrin heavy chain binding"/>
    <property type="evidence" value="ECO:0007669"/>
    <property type="project" value="TreeGrafter"/>
</dbReference>
<dbReference type="AlphaFoldDB" id="A0A9W8DQU8"/>
<protein>
    <recommendedName>
        <fullName evidence="2">ENTH domain-containing protein</fullName>
    </recommendedName>
</protein>
<dbReference type="GO" id="GO:0006900">
    <property type="term" value="P:vesicle budding from membrane"/>
    <property type="evidence" value="ECO:0007669"/>
    <property type="project" value="TreeGrafter"/>
</dbReference>
<evidence type="ECO:0000313" key="3">
    <source>
        <dbReference type="EMBL" id="KAJ1920836.1"/>
    </source>
</evidence>
<dbReference type="Pfam" id="PF07651">
    <property type="entry name" value="ANTH"/>
    <property type="match status" value="1"/>
</dbReference>
<dbReference type="InterPro" id="IPR045192">
    <property type="entry name" value="AP180-like"/>
</dbReference>
<dbReference type="SUPFAM" id="SSF89009">
    <property type="entry name" value="GAT-like domain"/>
    <property type="match status" value="1"/>
</dbReference>
<dbReference type="GO" id="GO:0030136">
    <property type="term" value="C:clathrin-coated vesicle"/>
    <property type="evidence" value="ECO:0007669"/>
    <property type="project" value="InterPro"/>
</dbReference>
<dbReference type="GO" id="GO:0005545">
    <property type="term" value="F:1-phosphatidylinositol binding"/>
    <property type="evidence" value="ECO:0007669"/>
    <property type="project" value="InterPro"/>
</dbReference>
<dbReference type="PANTHER" id="PTHR22951">
    <property type="entry name" value="CLATHRIN ASSEMBLY PROTEIN"/>
    <property type="match status" value="1"/>
</dbReference>
<keyword evidence="4" id="KW-1185">Reference proteome</keyword>
<dbReference type="SMART" id="SM00273">
    <property type="entry name" value="ENTH"/>
    <property type="match status" value="1"/>
</dbReference>
<dbReference type="Gene3D" id="1.25.40.90">
    <property type="match status" value="1"/>
</dbReference>
<dbReference type="InterPro" id="IPR008942">
    <property type="entry name" value="ENTH_VHS"/>
</dbReference>
<dbReference type="InterPro" id="IPR013809">
    <property type="entry name" value="ENTH"/>
</dbReference>
<accession>A0A9W8DQU8</accession>
<dbReference type="GO" id="GO:0005546">
    <property type="term" value="F:phosphatidylinositol-4,5-bisphosphate binding"/>
    <property type="evidence" value="ECO:0007669"/>
    <property type="project" value="TreeGrafter"/>
</dbReference>
<dbReference type="GO" id="GO:0005905">
    <property type="term" value="C:clathrin-coated pit"/>
    <property type="evidence" value="ECO:0007669"/>
    <property type="project" value="TreeGrafter"/>
</dbReference>
<feature type="region of interest" description="Disordered" evidence="1">
    <location>
        <begin position="267"/>
        <end position="313"/>
    </location>
</feature>
<feature type="domain" description="ENTH" evidence="2">
    <location>
        <begin position="1"/>
        <end position="119"/>
    </location>
</feature>
<evidence type="ECO:0000259" key="2">
    <source>
        <dbReference type="PROSITE" id="PS50942"/>
    </source>
</evidence>
<proteinExistence type="predicted"/>
<dbReference type="InterPro" id="IPR014712">
    <property type="entry name" value="ANTH_dom_sf"/>
</dbReference>
<dbReference type="GO" id="GO:0072583">
    <property type="term" value="P:clathrin-dependent endocytosis"/>
    <property type="evidence" value="ECO:0007669"/>
    <property type="project" value="InterPro"/>
</dbReference>
<feature type="compositionally biased region" description="Polar residues" evidence="1">
    <location>
        <begin position="276"/>
        <end position="287"/>
    </location>
</feature>
<dbReference type="GO" id="GO:0048268">
    <property type="term" value="P:clathrin coat assembly"/>
    <property type="evidence" value="ECO:0007669"/>
    <property type="project" value="InterPro"/>
</dbReference>
<sequence>MEKAVVKATRKDVVHPKLKHVTNVMVGGITSGYIHAAKRSICRSKLGAFKGLIVVHILMQEGNGPAIYDFLSKNTHVLNMEKFRDRNGTRAIEQTKNIRLYANYLCDRMLAYKSTRLDYMSKRITTGSQIYAVKVTDTKFLLLEVSTVQKLLHSLFKSRFDTDTLDNETTFSGFRYMLRDSLKLFQVMNEGVMKMLRVYFELNNTDMRRALDLYKRFIRLTERMDEYLMAARRFESIFGFSIPKLTHAPVSLAKGLEDYLNLPESEKQATKKDIKTQSNSNSKSGASQGLKLKEKSKSGQADQPSQAKATAKKETEDMIDFFASIDEPSQPAIPQNTSLENTFQALSNPFDAGNANLNNNQADINMLLQQQAQNATPFNTSQFSAPQQNPMQFDMGQVSSIQNTQTQAMSPFDNFALAPQMSAIDSNPFRASMMVPNNTSINPYQQPQPVPNVQNNRASYNPFAQTLETNQNMNNTVDVFGTPLNNTAITNNNSFATSNMQGQTGNLNDPFSPFNSSQSSTPFQTSSQATSINWNQSGATPLNNDPFAAFNLNNMKTHHSATPTSTGATNQSQVNNANGNFANFNVFQ</sequence>
<organism evidence="3 4">
    <name type="scientific">Mycoemilia scoparia</name>
    <dbReference type="NCBI Taxonomy" id="417184"/>
    <lineage>
        <taxon>Eukaryota</taxon>
        <taxon>Fungi</taxon>
        <taxon>Fungi incertae sedis</taxon>
        <taxon>Zoopagomycota</taxon>
        <taxon>Kickxellomycotina</taxon>
        <taxon>Kickxellomycetes</taxon>
        <taxon>Kickxellales</taxon>
        <taxon>Kickxellaceae</taxon>
        <taxon>Mycoemilia</taxon>
    </lineage>
</organism>
<dbReference type="EMBL" id="JANBPU010000009">
    <property type="protein sequence ID" value="KAJ1920836.1"/>
    <property type="molecule type" value="Genomic_DNA"/>
</dbReference>
<feature type="compositionally biased region" description="Polar residues" evidence="1">
    <location>
        <begin position="298"/>
        <end position="308"/>
    </location>
</feature>
<dbReference type="Proteomes" id="UP001150538">
    <property type="component" value="Unassembled WGS sequence"/>
</dbReference>
<comment type="caution">
    <text evidence="3">The sequence shown here is derived from an EMBL/GenBank/DDBJ whole genome shotgun (WGS) entry which is preliminary data.</text>
</comment>
<evidence type="ECO:0000313" key="4">
    <source>
        <dbReference type="Proteomes" id="UP001150538"/>
    </source>
</evidence>
<dbReference type="SUPFAM" id="SSF48464">
    <property type="entry name" value="ENTH/VHS domain"/>
    <property type="match status" value="1"/>
</dbReference>
<dbReference type="OrthoDB" id="44015at2759"/>